<comment type="subcellular location">
    <subcellularLocation>
        <location evidence="1">Nucleus</location>
    </subcellularLocation>
</comment>
<dbReference type="PANTHER" id="PTHR23022">
    <property type="entry name" value="TRANSPOSABLE ELEMENT-RELATED"/>
    <property type="match status" value="1"/>
</dbReference>
<name>A0A8X6Y8R2_9ARAC</name>
<evidence type="ECO:0000259" key="3">
    <source>
        <dbReference type="Pfam" id="PF13358"/>
    </source>
</evidence>
<dbReference type="SUPFAM" id="SSF46689">
    <property type="entry name" value="Homeodomain-like"/>
    <property type="match status" value="1"/>
</dbReference>
<accession>A0A8X6Y8R2</accession>
<dbReference type="OrthoDB" id="6417450at2759"/>
<dbReference type="Pfam" id="PF13358">
    <property type="entry name" value="DDE_3"/>
    <property type="match status" value="1"/>
</dbReference>
<dbReference type="Gene3D" id="3.30.420.10">
    <property type="entry name" value="Ribonuclease H-like superfamily/Ribonuclease H"/>
    <property type="match status" value="1"/>
</dbReference>
<evidence type="ECO:0000313" key="4">
    <source>
        <dbReference type="EMBL" id="GFY66924.1"/>
    </source>
</evidence>
<dbReference type="InterPro" id="IPR009057">
    <property type="entry name" value="Homeodomain-like_sf"/>
</dbReference>
<dbReference type="NCBIfam" id="NF033545">
    <property type="entry name" value="transpos_IS630"/>
    <property type="match status" value="1"/>
</dbReference>
<protein>
    <submittedName>
        <fullName evidence="4">Transposable element Tc1 transposase</fullName>
    </submittedName>
</protein>
<evidence type="ECO:0000313" key="5">
    <source>
        <dbReference type="Proteomes" id="UP000886998"/>
    </source>
</evidence>
<evidence type="ECO:0000259" key="2">
    <source>
        <dbReference type="Pfam" id="PF01498"/>
    </source>
</evidence>
<organism evidence="4 5">
    <name type="scientific">Trichonephila inaurata madagascariensis</name>
    <dbReference type="NCBI Taxonomy" id="2747483"/>
    <lineage>
        <taxon>Eukaryota</taxon>
        <taxon>Metazoa</taxon>
        <taxon>Ecdysozoa</taxon>
        <taxon>Arthropoda</taxon>
        <taxon>Chelicerata</taxon>
        <taxon>Arachnida</taxon>
        <taxon>Araneae</taxon>
        <taxon>Araneomorphae</taxon>
        <taxon>Entelegynae</taxon>
        <taxon>Araneoidea</taxon>
        <taxon>Nephilidae</taxon>
        <taxon>Trichonephila</taxon>
        <taxon>Trichonephila inaurata</taxon>
    </lineage>
</organism>
<comment type="caution">
    <text evidence="4">The sequence shown here is derived from an EMBL/GenBank/DDBJ whole genome shotgun (WGS) entry which is preliminary data.</text>
</comment>
<evidence type="ECO:0000256" key="1">
    <source>
        <dbReference type="ARBA" id="ARBA00004123"/>
    </source>
</evidence>
<feature type="domain" description="Tc1-like transposase DDE" evidence="3">
    <location>
        <begin position="131"/>
        <end position="278"/>
    </location>
</feature>
<dbReference type="EMBL" id="BMAV01016285">
    <property type="protein sequence ID" value="GFY66924.1"/>
    <property type="molecule type" value="Genomic_DNA"/>
</dbReference>
<feature type="domain" description="Transposase Tc1-like" evidence="2">
    <location>
        <begin position="55"/>
        <end position="121"/>
    </location>
</feature>
<keyword evidence="5" id="KW-1185">Reference proteome</keyword>
<dbReference type="InterPro" id="IPR036397">
    <property type="entry name" value="RNaseH_sf"/>
</dbReference>
<dbReference type="GO" id="GO:0005634">
    <property type="term" value="C:nucleus"/>
    <property type="evidence" value="ECO:0007669"/>
    <property type="project" value="UniProtKB-SubCell"/>
</dbReference>
<dbReference type="Pfam" id="PF01498">
    <property type="entry name" value="HTH_Tnp_Tc3_2"/>
    <property type="match status" value="1"/>
</dbReference>
<dbReference type="GO" id="GO:0006313">
    <property type="term" value="P:DNA transposition"/>
    <property type="evidence" value="ECO:0007669"/>
    <property type="project" value="InterPro"/>
</dbReference>
<dbReference type="Proteomes" id="UP000886998">
    <property type="component" value="Unassembled WGS sequence"/>
</dbReference>
<dbReference type="InterPro" id="IPR002492">
    <property type="entry name" value="Transposase_Tc1-like"/>
</dbReference>
<gene>
    <name evidence="4" type="primary">tc1a</name>
    <name evidence="4" type="ORF">TNIN_179531</name>
</gene>
<dbReference type="GO" id="GO:0015074">
    <property type="term" value="P:DNA integration"/>
    <property type="evidence" value="ECO:0007669"/>
    <property type="project" value="InterPro"/>
</dbReference>
<dbReference type="GO" id="GO:0003677">
    <property type="term" value="F:DNA binding"/>
    <property type="evidence" value="ECO:0007669"/>
    <property type="project" value="InterPro"/>
</dbReference>
<dbReference type="PANTHER" id="PTHR23022:SF134">
    <property type="entry name" value="TRANSPOSABLE ELEMENT TC1 TRANSPOSASE"/>
    <property type="match status" value="1"/>
</dbReference>
<dbReference type="InterPro" id="IPR038717">
    <property type="entry name" value="Tc1-like_DDE_dom"/>
</dbReference>
<dbReference type="AlphaFoldDB" id="A0A8X6Y8R2"/>
<proteinExistence type="predicted"/>
<dbReference type="InterPro" id="IPR047655">
    <property type="entry name" value="Transpos_IS630-like"/>
</dbReference>
<sequence>MEHINEILSLEHTMTEREISKKLGISPSVVHYWLSKRKPTKKTGRKRKTLTETDENIYITSFENPFFTASEIKHKLKVDCSTETIRNRLKEIGLKSRIPASKPSLTAIHRRKRLEFAQHYIHWSPKDWSKVIFSDEKIFSSASHGPPRVWRPDGHRFDEKYIAPSNMSGRFTIAIWVCIGYINAIHLILRPTQNSEYYISNILKIFIGEIEDKSKFYFMHDRSPIHTSHLTNNWLVNNGIQVLWDWPPKGPDMNPVENVFAEMERKLANRAPRNREELWDLVRDTFQELMDENQDYLKKLILSMPKRLQLVIEKEGGWTKY</sequence>
<reference evidence="4" key="1">
    <citation type="submission" date="2020-08" db="EMBL/GenBank/DDBJ databases">
        <title>Multicomponent nature underlies the extraordinary mechanical properties of spider dragline silk.</title>
        <authorList>
            <person name="Kono N."/>
            <person name="Nakamura H."/>
            <person name="Mori M."/>
            <person name="Yoshida Y."/>
            <person name="Ohtoshi R."/>
            <person name="Malay A.D."/>
            <person name="Moran D.A.P."/>
            <person name="Tomita M."/>
            <person name="Numata K."/>
            <person name="Arakawa K."/>
        </authorList>
    </citation>
    <scope>NUCLEOTIDE SEQUENCE</scope>
</reference>
<dbReference type="InterPro" id="IPR052338">
    <property type="entry name" value="Transposase_5"/>
</dbReference>